<organism evidence="2 3">
    <name type="scientific">Adhaeretor mobilis</name>
    <dbReference type="NCBI Taxonomy" id="1930276"/>
    <lineage>
        <taxon>Bacteria</taxon>
        <taxon>Pseudomonadati</taxon>
        <taxon>Planctomycetota</taxon>
        <taxon>Planctomycetia</taxon>
        <taxon>Pirellulales</taxon>
        <taxon>Lacipirellulaceae</taxon>
        <taxon>Adhaeretor</taxon>
    </lineage>
</organism>
<dbReference type="KEGG" id="amob:HG15A2_31600"/>
<dbReference type="InterPro" id="IPR012312">
    <property type="entry name" value="Hemerythrin-like"/>
</dbReference>
<proteinExistence type="predicted"/>
<dbReference type="OrthoDB" id="266988at2"/>
<feature type="domain" description="Hemerythrin-like" evidence="1">
    <location>
        <begin position="16"/>
        <end position="142"/>
    </location>
</feature>
<accession>A0A517MY68</accession>
<name>A0A517MY68_9BACT</name>
<reference evidence="2 3" key="1">
    <citation type="submission" date="2019-02" db="EMBL/GenBank/DDBJ databases">
        <title>Deep-cultivation of Planctomycetes and their phenomic and genomic characterization uncovers novel biology.</title>
        <authorList>
            <person name="Wiegand S."/>
            <person name="Jogler M."/>
            <person name="Boedeker C."/>
            <person name="Pinto D."/>
            <person name="Vollmers J."/>
            <person name="Rivas-Marin E."/>
            <person name="Kohn T."/>
            <person name="Peeters S.H."/>
            <person name="Heuer A."/>
            <person name="Rast P."/>
            <person name="Oberbeckmann S."/>
            <person name="Bunk B."/>
            <person name="Jeske O."/>
            <person name="Meyerdierks A."/>
            <person name="Storesund J.E."/>
            <person name="Kallscheuer N."/>
            <person name="Luecker S."/>
            <person name="Lage O.M."/>
            <person name="Pohl T."/>
            <person name="Merkel B.J."/>
            <person name="Hornburger P."/>
            <person name="Mueller R.-W."/>
            <person name="Bruemmer F."/>
            <person name="Labrenz M."/>
            <person name="Spormann A.M."/>
            <person name="Op den Camp H."/>
            <person name="Overmann J."/>
            <person name="Amann R."/>
            <person name="Jetten M.S.M."/>
            <person name="Mascher T."/>
            <person name="Medema M.H."/>
            <person name="Devos D.P."/>
            <person name="Kaster A.-K."/>
            <person name="Ovreas L."/>
            <person name="Rohde M."/>
            <person name="Galperin M.Y."/>
            <person name="Jogler C."/>
        </authorList>
    </citation>
    <scope>NUCLEOTIDE SEQUENCE [LARGE SCALE GENOMIC DNA]</scope>
    <source>
        <strain evidence="2 3">HG15A2</strain>
    </source>
</reference>
<dbReference type="EMBL" id="CP036263">
    <property type="protein sequence ID" value="QDS99829.1"/>
    <property type="molecule type" value="Genomic_DNA"/>
</dbReference>
<dbReference type="RefSeq" id="WP_145060993.1">
    <property type="nucleotide sequence ID" value="NZ_CP036263.1"/>
</dbReference>
<sequence>MQAIDSRSQASATWMEHQILDHVKQALRVTLDWKVPAVGMPRKLSSLQFTMKSFQRHLQRVMEMEERDGYMTIVADSKPNMEVRIEHLRRDHGLFREWMEELAPEIESLSEFQEEEFDGLCQRIGEMLDSIDRHDADEIELLQETLLFDEGGEG</sequence>
<keyword evidence="3" id="KW-1185">Reference proteome</keyword>
<dbReference type="Pfam" id="PF01814">
    <property type="entry name" value="Hemerythrin"/>
    <property type="match status" value="1"/>
</dbReference>
<dbReference type="AlphaFoldDB" id="A0A517MY68"/>
<protein>
    <recommendedName>
        <fullName evidence="1">Hemerythrin-like domain-containing protein</fullName>
    </recommendedName>
</protein>
<evidence type="ECO:0000313" key="3">
    <source>
        <dbReference type="Proteomes" id="UP000319852"/>
    </source>
</evidence>
<dbReference type="Proteomes" id="UP000319852">
    <property type="component" value="Chromosome"/>
</dbReference>
<gene>
    <name evidence="2" type="ORF">HG15A2_31600</name>
</gene>
<evidence type="ECO:0000259" key="1">
    <source>
        <dbReference type="Pfam" id="PF01814"/>
    </source>
</evidence>
<evidence type="ECO:0000313" key="2">
    <source>
        <dbReference type="EMBL" id="QDS99829.1"/>
    </source>
</evidence>